<protein>
    <submittedName>
        <fullName evidence="3">Lactoylglutathione lyase</fullName>
    </submittedName>
</protein>
<dbReference type="RefSeq" id="WP_091167496.1">
    <property type="nucleotide sequence ID" value="NZ_FNCG01000005.1"/>
</dbReference>
<evidence type="ECO:0000313" key="3">
    <source>
        <dbReference type="EMBL" id="SDG90912.1"/>
    </source>
</evidence>
<dbReference type="GO" id="GO:0004493">
    <property type="term" value="F:methylmalonyl-CoA epimerase activity"/>
    <property type="evidence" value="ECO:0007669"/>
    <property type="project" value="TreeGrafter"/>
</dbReference>
<accession>A0A1G7Y362</accession>
<feature type="domain" description="VOC" evidence="2">
    <location>
        <begin position="11"/>
        <end position="139"/>
    </location>
</feature>
<dbReference type="InterPro" id="IPR018146">
    <property type="entry name" value="Glyoxalase_1_CS"/>
</dbReference>
<dbReference type="PROSITE" id="PS00934">
    <property type="entry name" value="GLYOXALASE_I_1"/>
    <property type="match status" value="1"/>
</dbReference>
<keyword evidence="3" id="KW-0456">Lyase</keyword>
<proteinExistence type="predicted"/>
<gene>
    <name evidence="3" type="ORF">SAMN05192573_105252</name>
</gene>
<dbReference type="GO" id="GO:0004462">
    <property type="term" value="F:lactoylglutathione lyase activity"/>
    <property type="evidence" value="ECO:0007669"/>
    <property type="project" value="InterPro"/>
</dbReference>
<keyword evidence="1" id="KW-0479">Metal-binding</keyword>
<dbReference type="PANTHER" id="PTHR43048:SF3">
    <property type="entry name" value="METHYLMALONYL-COA EPIMERASE, MITOCHONDRIAL"/>
    <property type="match status" value="1"/>
</dbReference>
<dbReference type="GO" id="GO:0046872">
    <property type="term" value="F:metal ion binding"/>
    <property type="evidence" value="ECO:0007669"/>
    <property type="project" value="UniProtKB-KW"/>
</dbReference>
<dbReference type="CDD" id="cd06587">
    <property type="entry name" value="VOC"/>
    <property type="match status" value="1"/>
</dbReference>
<evidence type="ECO:0000313" key="4">
    <source>
        <dbReference type="Proteomes" id="UP000199705"/>
    </source>
</evidence>
<dbReference type="Proteomes" id="UP000199705">
    <property type="component" value="Unassembled WGS sequence"/>
</dbReference>
<dbReference type="InterPro" id="IPR051785">
    <property type="entry name" value="MMCE/EMCE_epimerase"/>
</dbReference>
<sequence length="140" mass="15695">MSNHINLAINGIQHIGVPVTNIEASQQFYARLGFNNVMQAPFTDNGGTGTCVMMQRGNMIMELYQLPEASLAEIRSRSNGHIDHVAFDVDDINLAFKTIKEAGFNVIEPEPVFLQFWKDGCKYFNITGPDGERLEFNQVL</sequence>
<evidence type="ECO:0000256" key="1">
    <source>
        <dbReference type="ARBA" id="ARBA00022723"/>
    </source>
</evidence>
<dbReference type="EMBL" id="FNCG01000005">
    <property type="protein sequence ID" value="SDG90912.1"/>
    <property type="molecule type" value="Genomic_DNA"/>
</dbReference>
<dbReference type="Pfam" id="PF00903">
    <property type="entry name" value="Glyoxalase"/>
    <property type="match status" value="1"/>
</dbReference>
<reference evidence="4" key="1">
    <citation type="submission" date="2016-10" db="EMBL/GenBank/DDBJ databases">
        <authorList>
            <person name="Varghese N."/>
            <person name="Submissions S."/>
        </authorList>
    </citation>
    <scope>NUCLEOTIDE SEQUENCE [LARGE SCALE GENOMIC DNA]</scope>
    <source>
        <strain evidence="4">Gh-67</strain>
    </source>
</reference>
<dbReference type="STRING" id="551996.SAMN05192573_105252"/>
<dbReference type="InterPro" id="IPR029068">
    <property type="entry name" value="Glyas_Bleomycin-R_OHBP_Dase"/>
</dbReference>
<keyword evidence="4" id="KW-1185">Reference proteome</keyword>
<name>A0A1G7Y362_9SPHI</name>
<dbReference type="InterPro" id="IPR037523">
    <property type="entry name" value="VOC_core"/>
</dbReference>
<dbReference type="SUPFAM" id="SSF54593">
    <property type="entry name" value="Glyoxalase/Bleomycin resistance protein/Dihydroxybiphenyl dioxygenase"/>
    <property type="match status" value="1"/>
</dbReference>
<dbReference type="PROSITE" id="PS51819">
    <property type="entry name" value="VOC"/>
    <property type="match status" value="1"/>
</dbReference>
<organism evidence="3 4">
    <name type="scientific">Mucilaginibacter gossypii</name>
    <dbReference type="NCBI Taxonomy" id="551996"/>
    <lineage>
        <taxon>Bacteria</taxon>
        <taxon>Pseudomonadati</taxon>
        <taxon>Bacteroidota</taxon>
        <taxon>Sphingobacteriia</taxon>
        <taxon>Sphingobacteriales</taxon>
        <taxon>Sphingobacteriaceae</taxon>
        <taxon>Mucilaginibacter</taxon>
    </lineage>
</organism>
<dbReference type="PANTHER" id="PTHR43048">
    <property type="entry name" value="METHYLMALONYL-COA EPIMERASE"/>
    <property type="match status" value="1"/>
</dbReference>
<dbReference type="AlphaFoldDB" id="A0A1G7Y362"/>
<dbReference type="GO" id="GO:0046491">
    <property type="term" value="P:L-methylmalonyl-CoA metabolic process"/>
    <property type="evidence" value="ECO:0007669"/>
    <property type="project" value="TreeGrafter"/>
</dbReference>
<dbReference type="InterPro" id="IPR004360">
    <property type="entry name" value="Glyas_Fos-R_dOase_dom"/>
</dbReference>
<evidence type="ECO:0000259" key="2">
    <source>
        <dbReference type="PROSITE" id="PS51819"/>
    </source>
</evidence>
<dbReference type="Gene3D" id="3.10.180.10">
    <property type="entry name" value="2,3-Dihydroxybiphenyl 1,2-Dioxygenase, domain 1"/>
    <property type="match status" value="1"/>
</dbReference>